<dbReference type="Proteomes" id="UP000798662">
    <property type="component" value="Chromosome 2"/>
</dbReference>
<comment type="caution">
    <text evidence="1">The sequence shown here is derived from an EMBL/GenBank/DDBJ whole genome shotgun (WGS) entry which is preliminary data.</text>
</comment>
<evidence type="ECO:0000313" key="2">
    <source>
        <dbReference type="Proteomes" id="UP000798662"/>
    </source>
</evidence>
<name>A0ACC3BY03_PYRYE</name>
<accession>A0ACC3BY03</accession>
<evidence type="ECO:0000313" key="1">
    <source>
        <dbReference type="EMBL" id="KAK1862787.1"/>
    </source>
</evidence>
<dbReference type="EMBL" id="CM020619">
    <property type="protein sequence ID" value="KAK1862787.1"/>
    <property type="molecule type" value="Genomic_DNA"/>
</dbReference>
<sequence length="562" mass="57942">MASRADWAPCLTGDSPCWAFIAERPFVTVAPAATAAAAAARRRLFPCATAAQHGFGGDSFELLTVLGDGPSAAAPHWCVYAGDAAECTFDELLAYVDASATNGTHPAFGAALGFLGALSGRAWGSGSNPSNGLEGESPQPSLLPLRRVLPFTDGAISFLLWAFVGWVVFVGMVSAFRPRPIWVLRRSGALAMFARWLLNWLQNFIVHVPDEPVIAADQQQQAAAAVAARFAPAQHALRATPQLVVAFVLIYVGAAVVIGPQPLRLSKDLTTLSDMDLCEWSILNGSALATSFAALVAPASPARQTALAADPWWLASPTVDASFAHVRSRAPNNRRGCPAGSTVKYLVTFPSVAAGAFRDTPGMCGLVQAVSPKGRHSAVAFNVGIVFTAAGHSGVLADAAAAARLRRMVTELNRRLRLELRDPTVIQDGQAALEAVCPTTSSLVDVDHLERPVLGVLGFIAVGFFVLALGVPWLLDAATVADGAPDVEDGAPDGEAGAPDGEAGAPGVGRGTPGGEGSVAADAAAVPLPPAIAPAGDASRVGRAAASADAGRGGTRRRLRGR</sequence>
<gene>
    <name evidence="1" type="ORF">I4F81_005354</name>
</gene>
<protein>
    <submittedName>
        <fullName evidence="1">Uncharacterized protein</fullName>
    </submittedName>
</protein>
<proteinExistence type="predicted"/>
<keyword evidence="2" id="KW-1185">Reference proteome</keyword>
<reference evidence="1" key="1">
    <citation type="submission" date="2019-11" db="EMBL/GenBank/DDBJ databases">
        <title>Nori genome reveals adaptations in red seaweeds to the harsh intertidal environment.</title>
        <authorList>
            <person name="Wang D."/>
            <person name="Mao Y."/>
        </authorList>
    </citation>
    <scope>NUCLEOTIDE SEQUENCE</scope>
    <source>
        <tissue evidence="1">Gametophyte</tissue>
    </source>
</reference>
<organism evidence="1 2">
    <name type="scientific">Pyropia yezoensis</name>
    <name type="common">Susabi-nori</name>
    <name type="synonym">Porphyra yezoensis</name>
    <dbReference type="NCBI Taxonomy" id="2788"/>
    <lineage>
        <taxon>Eukaryota</taxon>
        <taxon>Rhodophyta</taxon>
        <taxon>Bangiophyceae</taxon>
        <taxon>Bangiales</taxon>
        <taxon>Bangiaceae</taxon>
        <taxon>Pyropia</taxon>
    </lineage>
</organism>